<dbReference type="InterPro" id="IPR029071">
    <property type="entry name" value="Ubiquitin-like_domsf"/>
</dbReference>
<dbReference type="GO" id="GO:0097352">
    <property type="term" value="P:autophagosome maturation"/>
    <property type="evidence" value="ECO:0007669"/>
    <property type="project" value="TreeGrafter"/>
</dbReference>
<dbReference type="PANTHER" id="PTHR13385:SF0">
    <property type="entry name" value="UBIQUITIN-LIKE PROTEIN ATG12"/>
    <property type="match status" value="1"/>
</dbReference>
<evidence type="ECO:0000313" key="10">
    <source>
        <dbReference type="Proteomes" id="UP000188533"/>
    </source>
</evidence>
<evidence type="ECO:0000256" key="5">
    <source>
        <dbReference type="ARBA" id="ARBA00022786"/>
    </source>
</evidence>
<comment type="caution">
    <text evidence="9">The sequence shown here is derived from an EMBL/GenBank/DDBJ whole genome shotgun (WGS) entry which is preliminary data.</text>
</comment>
<comment type="similarity">
    <text evidence="1 8">Belongs to the ATG12 family.</text>
</comment>
<comment type="function">
    <text evidence="7">Ubiquitin-like protein involved in cytoplasm to vacuole transport (Cvt), autophagy vesicles formation, mitophagy, and nucleophagy. Conjugation with ATG5 through a ubiquitin-like conjugating system involving also ATG7 as an E1-like activating enzyme and ATG10 as an E2-like conjugating enzyme, is essential for its function. The ATG12-ATG5 conjugate functions as an E3-like enzyme which is required for lipidation of ATG8 and ATG8 association to the vesicle membranes.</text>
</comment>
<comment type="subcellular location">
    <subcellularLocation>
        <location evidence="8">Preautophagosomal structure membrane</location>
        <topology evidence="8">Peripheral membrane protein</topology>
    </subcellularLocation>
</comment>
<reference evidence="9 10" key="2">
    <citation type="submission" date="2017-02" db="EMBL/GenBank/DDBJ databases">
        <title>A genome survey and senescence transcriptome analysis in Lentinula edodes.</title>
        <authorList>
            <person name="Sakamoto Y."/>
            <person name="Nakade K."/>
            <person name="Sato S."/>
            <person name="Yoshida Y."/>
            <person name="Miyazaki K."/>
            <person name="Natsume S."/>
            <person name="Konno N."/>
        </authorList>
    </citation>
    <scope>NUCLEOTIDE SEQUENCE [LARGE SCALE GENOMIC DNA]</scope>
    <source>
        <strain evidence="9 10">NBRC 111202</strain>
    </source>
</reference>
<organism evidence="9 10">
    <name type="scientific">Lentinula edodes</name>
    <name type="common">Shiitake mushroom</name>
    <name type="synonym">Lentinus edodes</name>
    <dbReference type="NCBI Taxonomy" id="5353"/>
    <lineage>
        <taxon>Eukaryota</taxon>
        <taxon>Fungi</taxon>
        <taxon>Dikarya</taxon>
        <taxon>Basidiomycota</taxon>
        <taxon>Agaricomycotina</taxon>
        <taxon>Agaricomycetes</taxon>
        <taxon>Agaricomycetidae</taxon>
        <taxon>Agaricales</taxon>
        <taxon>Marasmiineae</taxon>
        <taxon>Omphalotaceae</taxon>
        <taxon>Lentinula</taxon>
    </lineage>
</organism>
<dbReference type="FunFam" id="3.10.20.90:FF:000150">
    <property type="entry name" value="Ubiquitin-like protein ATG12"/>
    <property type="match status" value="1"/>
</dbReference>
<dbReference type="Pfam" id="PF04110">
    <property type="entry name" value="APG12"/>
    <property type="match status" value="1"/>
</dbReference>
<dbReference type="Gene3D" id="1.10.3210.10">
    <property type="entry name" value="Hypothetical protein af1432"/>
    <property type="match status" value="1"/>
</dbReference>
<dbReference type="SUPFAM" id="SSF109604">
    <property type="entry name" value="HD-domain/PDEase-like"/>
    <property type="match status" value="1"/>
</dbReference>
<proteinExistence type="inferred from homology"/>
<accession>A0A1Q3EAC4</accession>
<keyword evidence="10" id="KW-1185">Reference proteome</keyword>
<dbReference type="GO" id="GO:0000422">
    <property type="term" value="P:autophagy of mitochondrion"/>
    <property type="evidence" value="ECO:0007669"/>
    <property type="project" value="TreeGrafter"/>
</dbReference>
<sequence length="329" mass="37010">MTDSADRSLPSWASPEISETNEEALKALQTYKKKDADKVIVRFKAVGNAPIMKQNFFKITASNRFQAVIQFLRKELGYKGSEPLHTYINLAFSPAPDDTVANLFKSFQTDNHLIVNYSRLGCYKIRLKTSDDSQIGMPVPDTFDAFVPSNFADLFATAEIPPYIGLTELRELERNVVNKFQPSYLHAQKLCSKMILDHSLRCYYFALAILQSFPSKTPSIPQISRDELIGRVYLACILHDLGLSSHEEAIAHPTRDMTFEIHGGILAYEHLRSEYAPDLHLNNSQIADVAQSIMLHTVSFQTGMSSAAGMLLNARLLMTPCEKSRKRSL</sequence>
<dbReference type="STRING" id="5353.A0A1Q3EAC4"/>
<keyword evidence="5 8" id="KW-0833">Ubl conjugation pathway</keyword>
<dbReference type="Gene3D" id="3.10.20.90">
    <property type="entry name" value="Phosphatidylinositol 3-kinase Catalytic Subunit, Chain A, domain 1"/>
    <property type="match status" value="1"/>
</dbReference>
<dbReference type="PANTHER" id="PTHR13385">
    <property type="entry name" value="AUTOPHAGY PROTEIN 12"/>
    <property type="match status" value="1"/>
</dbReference>
<comment type="subunit">
    <text evidence="2 8">Forms a conjugate with ATG5.</text>
</comment>
<keyword evidence="8" id="KW-0472">Membrane</keyword>
<dbReference type="GO" id="GO:0019776">
    <property type="term" value="F:Atg8-family ligase activity"/>
    <property type="evidence" value="ECO:0007669"/>
    <property type="project" value="TreeGrafter"/>
</dbReference>
<evidence type="ECO:0000256" key="6">
    <source>
        <dbReference type="ARBA" id="ARBA00023006"/>
    </source>
</evidence>
<dbReference type="GO" id="GO:0000421">
    <property type="term" value="C:autophagosome membrane"/>
    <property type="evidence" value="ECO:0007669"/>
    <property type="project" value="TreeGrafter"/>
</dbReference>
<name>A0A1Q3EAC4_LENED</name>
<dbReference type="EMBL" id="BDGU01000181">
    <property type="protein sequence ID" value="GAW04168.1"/>
    <property type="molecule type" value="Genomic_DNA"/>
</dbReference>
<evidence type="ECO:0000313" key="9">
    <source>
        <dbReference type="EMBL" id="GAW04168.1"/>
    </source>
</evidence>
<dbReference type="GO" id="GO:0034274">
    <property type="term" value="C:Atg12-Atg5-Atg16 complex"/>
    <property type="evidence" value="ECO:0007669"/>
    <property type="project" value="TreeGrafter"/>
</dbReference>
<dbReference type="SUPFAM" id="SSF54236">
    <property type="entry name" value="Ubiquitin-like"/>
    <property type="match status" value="1"/>
</dbReference>
<gene>
    <name evidence="9" type="ORF">LENED_005942</name>
</gene>
<reference evidence="9 10" key="1">
    <citation type="submission" date="2016-08" db="EMBL/GenBank/DDBJ databases">
        <authorList>
            <consortium name="Lentinula edodes genome sequencing consortium"/>
            <person name="Sakamoto Y."/>
            <person name="Nakade K."/>
            <person name="Sato S."/>
            <person name="Yoshida Y."/>
            <person name="Miyazaki K."/>
            <person name="Natsume S."/>
            <person name="Konno N."/>
        </authorList>
    </citation>
    <scope>NUCLEOTIDE SEQUENCE [LARGE SCALE GENOMIC DNA]</scope>
    <source>
        <strain evidence="9 10">NBRC 111202</strain>
    </source>
</reference>
<dbReference type="GO" id="GO:0061723">
    <property type="term" value="P:glycophagy"/>
    <property type="evidence" value="ECO:0007669"/>
    <property type="project" value="TreeGrafter"/>
</dbReference>
<dbReference type="GO" id="GO:0034727">
    <property type="term" value="P:piecemeal microautophagy of the nucleus"/>
    <property type="evidence" value="ECO:0007669"/>
    <property type="project" value="TreeGrafter"/>
</dbReference>
<dbReference type="CDD" id="cd01612">
    <property type="entry name" value="Ubl_ATG12"/>
    <property type="match status" value="1"/>
</dbReference>
<evidence type="ECO:0000256" key="2">
    <source>
        <dbReference type="ARBA" id="ARBA00011288"/>
    </source>
</evidence>
<evidence type="ECO:0000256" key="3">
    <source>
        <dbReference type="ARBA" id="ARBA00015875"/>
    </source>
</evidence>
<keyword evidence="8" id="KW-0813">Transport</keyword>
<evidence type="ECO:0000256" key="4">
    <source>
        <dbReference type="ARBA" id="ARBA00022499"/>
    </source>
</evidence>
<dbReference type="Proteomes" id="UP000188533">
    <property type="component" value="Unassembled WGS sequence"/>
</dbReference>
<evidence type="ECO:0000256" key="7">
    <source>
        <dbReference type="ARBA" id="ARBA00025360"/>
    </source>
</evidence>
<dbReference type="AlphaFoldDB" id="A0A1Q3EAC4"/>
<dbReference type="InterPro" id="IPR007242">
    <property type="entry name" value="Atg12"/>
</dbReference>
<dbReference type="GO" id="GO:0015031">
    <property type="term" value="P:protein transport"/>
    <property type="evidence" value="ECO:0007669"/>
    <property type="project" value="UniProtKB-KW"/>
</dbReference>
<evidence type="ECO:0000256" key="8">
    <source>
        <dbReference type="RuleBase" id="RU361201"/>
    </source>
</evidence>
<dbReference type="GO" id="GO:0034045">
    <property type="term" value="C:phagophore assembly site membrane"/>
    <property type="evidence" value="ECO:0007669"/>
    <property type="project" value="UniProtKB-SubCell"/>
</dbReference>
<dbReference type="GO" id="GO:0000045">
    <property type="term" value="P:autophagosome assembly"/>
    <property type="evidence" value="ECO:0007669"/>
    <property type="project" value="InterPro"/>
</dbReference>
<keyword evidence="8" id="KW-0653">Protein transport</keyword>
<protein>
    <recommendedName>
        <fullName evidence="3 8">Ubiquitin-like protein ATG12</fullName>
    </recommendedName>
</protein>
<keyword evidence="4 8" id="KW-1017">Isopeptide bond</keyword>
<keyword evidence="6 8" id="KW-0072">Autophagy</keyword>
<evidence type="ECO:0000256" key="1">
    <source>
        <dbReference type="ARBA" id="ARBA00007778"/>
    </source>
</evidence>